<sequence length="119" mass="13817">MKFGHIGIKVLDMERSLDFYKNILEAKILKDHSYPRSRIVFLEVGGTIIELIGKKKNREREMGPIEHIAFKVDSLEEKMEMLTERGIEFSDVKVVGSAKLIFFLGPDNERFEFVARVEK</sequence>
<dbReference type="PANTHER" id="PTHR36113:SF6">
    <property type="entry name" value="FOSFOMYCIN RESISTANCE PROTEIN FOSX"/>
    <property type="match status" value="1"/>
</dbReference>
<keyword evidence="4" id="KW-1185">Reference proteome</keyword>
<dbReference type="InterPro" id="IPR037523">
    <property type="entry name" value="VOC_core"/>
</dbReference>
<protein>
    <submittedName>
        <fullName evidence="3">Lactoylglutathione lyase</fullName>
    </submittedName>
</protein>
<accession>A0A1M6ACA6</accession>
<dbReference type="InterPro" id="IPR004360">
    <property type="entry name" value="Glyas_Fos-R_dOase_dom"/>
</dbReference>
<dbReference type="AlphaFoldDB" id="A0A1M6ACA6"/>
<dbReference type="Proteomes" id="UP000184052">
    <property type="component" value="Unassembled WGS sequence"/>
</dbReference>
<dbReference type="GO" id="GO:0046872">
    <property type="term" value="F:metal ion binding"/>
    <property type="evidence" value="ECO:0007669"/>
    <property type="project" value="UniProtKB-KW"/>
</dbReference>
<evidence type="ECO:0000256" key="1">
    <source>
        <dbReference type="ARBA" id="ARBA00022723"/>
    </source>
</evidence>
<dbReference type="STRING" id="1121476.SAMN02745751_00069"/>
<dbReference type="Gene3D" id="3.10.180.10">
    <property type="entry name" value="2,3-Dihydroxybiphenyl 1,2-Dioxygenase, domain 1"/>
    <property type="match status" value="1"/>
</dbReference>
<dbReference type="Pfam" id="PF00903">
    <property type="entry name" value="Glyoxalase"/>
    <property type="match status" value="1"/>
</dbReference>
<dbReference type="OrthoDB" id="9788468at2"/>
<organism evidence="3 4">
    <name type="scientific">Dethiosulfatibacter aminovorans DSM 17477</name>
    <dbReference type="NCBI Taxonomy" id="1121476"/>
    <lineage>
        <taxon>Bacteria</taxon>
        <taxon>Bacillati</taxon>
        <taxon>Bacillota</taxon>
        <taxon>Tissierellia</taxon>
        <taxon>Dethiosulfatibacter</taxon>
    </lineage>
</organism>
<name>A0A1M6ACA6_9FIRM</name>
<keyword evidence="3" id="KW-0456">Lyase</keyword>
<dbReference type="InterPro" id="IPR029068">
    <property type="entry name" value="Glyas_Bleomycin-R_OHBP_Dase"/>
</dbReference>
<feature type="domain" description="VOC" evidence="2">
    <location>
        <begin position="2"/>
        <end position="116"/>
    </location>
</feature>
<proteinExistence type="predicted"/>
<dbReference type="EMBL" id="FQZL01000004">
    <property type="protein sequence ID" value="SHI34095.1"/>
    <property type="molecule type" value="Genomic_DNA"/>
</dbReference>
<dbReference type="PROSITE" id="PS51819">
    <property type="entry name" value="VOC"/>
    <property type="match status" value="1"/>
</dbReference>
<dbReference type="PANTHER" id="PTHR36113">
    <property type="entry name" value="LYASE, PUTATIVE-RELATED-RELATED"/>
    <property type="match status" value="1"/>
</dbReference>
<dbReference type="InterPro" id="IPR051332">
    <property type="entry name" value="Fosfomycin_Res_Enzymes"/>
</dbReference>
<evidence type="ECO:0000259" key="2">
    <source>
        <dbReference type="PROSITE" id="PS51819"/>
    </source>
</evidence>
<keyword evidence="1" id="KW-0479">Metal-binding</keyword>
<reference evidence="3 4" key="1">
    <citation type="submission" date="2016-11" db="EMBL/GenBank/DDBJ databases">
        <authorList>
            <person name="Jaros S."/>
            <person name="Januszkiewicz K."/>
            <person name="Wedrychowicz H."/>
        </authorList>
    </citation>
    <scope>NUCLEOTIDE SEQUENCE [LARGE SCALE GENOMIC DNA]</scope>
    <source>
        <strain evidence="3 4">DSM 17477</strain>
    </source>
</reference>
<evidence type="ECO:0000313" key="3">
    <source>
        <dbReference type="EMBL" id="SHI34095.1"/>
    </source>
</evidence>
<dbReference type="GO" id="GO:0016829">
    <property type="term" value="F:lyase activity"/>
    <property type="evidence" value="ECO:0007669"/>
    <property type="project" value="UniProtKB-KW"/>
</dbReference>
<gene>
    <name evidence="3" type="ORF">SAMN02745751_00069</name>
</gene>
<dbReference type="SUPFAM" id="SSF54593">
    <property type="entry name" value="Glyoxalase/Bleomycin resistance protein/Dihydroxybiphenyl dioxygenase"/>
    <property type="match status" value="1"/>
</dbReference>
<dbReference type="RefSeq" id="WP_073045416.1">
    <property type="nucleotide sequence ID" value="NZ_FQZL01000004.1"/>
</dbReference>
<evidence type="ECO:0000313" key="4">
    <source>
        <dbReference type="Proteomes" id="UP000184052"/>
    </source>
</evidence>